<keyword evidence="1" id="KW-1133">Transmembrane helix</keyword>
<name>A0A6S6UAR1_9BACT</name>
<reference evidence="2" key="1">
    <citation type="submission" date="2020-01" db="EMBL/GenBank/DDBJ databases">
        <authorList>
            <person name="Meier V. D."/>
            <person name="Meier V D."/>
        </authorList>
    </citation>
    <scope>NUCLEOTIDE SEQUENCE</scope>
    <source>
        <strain evidence="2">HLG_WM_MAG_03</strain>
    </source>
</reference>
<evidence type="ECO:0000256" key="1">
    <source>
        <dbReference type="SAM" id="Phobius"/>
    </source>
</evidence>
<evidence type="ECO:0000313" key="2">
    <source>
        <dbReference type="EMBL" id="CAA6823809.1"/>
    </source>
</evidence>
<sequence length="112" mass="13688">MYYSLYLCVRYIKYLIDIGYYKYHYNYSLDFAIVPNQKVNEKFFGFDFKIIFNNFKYIINIINCIILLFYHFIGHKETEENMKQNFSSTTHLMKNKKFVSPLNLMEITQNLN</sequence>
<keyword evidence="1" id="KW-0472">Membrane</keyword>
<proteinExistence type="predicted"/>
<dbReference type="EMBL" id="CACVAR010000358">
    <property type="protein sequence ID" value="CAA6823809.1"/>
    <property type="molecule type" value="Genomic_DNA"/>
</dbReference>
<dbReference type="AlphaFoldDB" id="A0A6S6UAR1"/>
<protein>
    <submittedName>
        <fullName evidence="2">Uncharacterized protein</fullName>
    </submittedName>
</protein>
<gene>
    <name evidence="2" type="ORF">HELGO_WM57984</name>
</gene>
<accession>A0A6S6UAR1</accession>
<keyword evidence="1" id="KW-0812">Transmembrane</keyword>
<feature type="transmembrane region" description="Helical" evidence="1">
    <location>
        <begin position="55"/>
        <end position="73"/>
    </location>
</feature>
<organism evidence="2">
    <name type="scientific">uncultured Sulfurovum sp</name>
    <dbReference type="NCBI Taxonomy" id="269237"/>
    <lineage>
        <taxon>Bacteria</taxon>
        <taxon>Pseudomonadati</taxon>
        <taxon>Campylobacterota</taxon>
        <taxon>Epsilonproteobacteria</taxon>
        <taxon>Campylobacterales</taxon>
        <taxon>Sulfurovaceae</taxon>
        <taxon>Sulfurovum</taxon>
        <taxon>environmental samples</taxon>
    </lineage>
</organism>